<dbReference type="AlphaFoldDB" id="A0AA95SUW8"/>
<evidence type="ECO:0008006" key="4">
    <source>
        <dbReference type="Google" id="ProtNLM"/>
    </source>
</evidence>
<dbReference type="KEGG" id="pais:PFX98_19040"/>
<gene>
    <name evidence="2" type="ORF">PFX98_19040</name>
</gene>
<evidence type="ECO:0000313" key="3">
    <source>
        <dbReference type="Proteomes" id="UP001177769"/>
    </source>
</evidence>
<proteinExistence type="predicted"/>
<feature type="coiled-coil region" evidence="1">
    <location>
        <begin position="156"/>
        <end position="183"/>
    </location>
</feature>
<accession>A0AA95SUW8</accession>
<reference evidence="2" key="1">
    <citation type="submission" date="2023-01" db="EMBL/GenBank/DDBJ databases">
        <title>Whole genome sequence of Paucibacter sp. S2-9 isolated from pond sediment.</title>
        <authorList>
            <person name="Jung J.Y."/>
        </authorList>
    </citation>
    <scope>NUCLEOTIDE SEQUENCE</scope>
    <source>
        <strain evidence="2">S2-9</strain>
    </source>
</reference>
<evidence type="ECO:0000256" key="1">
    <source>
        <dbReference type="SAM" id="Coils"/>
    </source>
</evidence>
<dbReference type="InterPro" id="IPR043129">
    <property type="entry name" value="ATPase_NBD"/>
</dbReference>
<keyword evidence="1" id="KW-0175">Coiled coil</keyword>
<dbReference type="RefSeq" id="WP_285232062.1">
    <property type="nucleotide sequence ID" value="NZ_CP116346.1"/>
</dbReference>
<dbReference type="SUPFAM" id="SSF53067">
    <property type="entry name" value="Actin-like ATPase domain"/>
    <property type="match status" value="1"/>
</dbReference>
<sequence>MRWPWQSARSNSRVVLQLGRQQLAYLQAPKGGSAPLAPERWGLIELGEPADEALQRQLAALGLAGGEVLALLDADAYQILKIDTPNVPQDELKAAARWQIKDLLEVPLDELTLDVMHVGDDQPRAHKQLFVVAGSNRAIERVSKLGAAAGMPLDVVDIAETALRNLQSAAAAAEELSKRATAALLLQGTQCLLTICAHGELFYTRRLDWDARLLKRATQTGAPKADAPAPLGYEYMPGDDLAFNGLDAELESSPLVLELQRSIDVWERSWPDLPLARLYLAAPEHGQELAALLQRELGLRTSAIDPAALFPGFEPAAHGPAAYAACLPLLGALLRQDERVL</sequence>
<keyword evidence="3" id="KW-1185">Reference proteome</keyword>
<dbReference type="Proteomes" id="UP001177769">
    <property type="component" value="Chromosome"/>
</dbReference>
<protein>
    <recommendedName>
        <fullName evidence="4">MSHA biogenesis protein MshI</fullName>
    </recommendedName>
</protein>
<dbReference type="Gene3D" id="3.30.1490.300">
    <property type="match status" value="1"/>
</dbReference>
<organism evidence="2 3">
    <name type="scientific">Paucibacter sediminis</name>
    <dbReference type="NCBI Taxonomy" id="3019553"/>
    <lineage>
        <taxon>Bacteria</taxon>
        <taxon>Pseudomonadati</taxon>
        <taxon>Pseudomonadota</taxon>
        <taxon>Betaproteobacteria</taxon>
        <taxon>Burkholderiales</taxon>
        <taxon>Sphaerotilaceae</taxon>
        <taxon>Roseateles</taxon>
    </lineage>
</organism>
<dbReference type="Gene3D" id="3.30.420.40">
    <property type="match status" value="2"/>
</dbReference>
<name>A0AA95SUW8_9BURK</name>
<evidence type="ECO:0000313" key="2">
    <source>
        <dbReference type="EMBL" id="WIT10984.1"/>
    </source>
</evidence>
<dbReference type="EMBL" id="CP116346">
    <property type="protein sequence ID" value="WIT10984.1"/>
    <property type="molecule type" value="Genomic_DNA"/>
</dbReference>